<comment type="caution">
    <text evidence="2">The sequence shown here is derived from an EMBL/GenBank/DDBJ whole genome shotgun (WGS) entry which is preliminary data.</text>
</comment>
<accession>A0ABT6P4A8</accession>
<organism evidence="2 3">
    <name type="scientific">Polyangium sorediatum</name>
    <dbReference type="NCBI Taxonomy" id="889274"/>
    <lineage>
        <taxon>Bacteria</taxon>
        <taxon>Pseudomonadati</taxon>
        <taxon>Myxococcota</taxon>
        <taxon>Polyangia</taxon>
        <taxon>Polyangiales</taxon>
        <taxon>Polyangiaceae</taxon>
        <taxon>Polyangium</taxon>
    </lineage>
</organism>
<reference evidence="2 3" key="1">
    <citation type="submission" date="2023-04" db="EMBL/GenBank/DDBJ databases">
        <title>The genome sequence of Polyangium sorediatum DSM14670.</title>
        <authorList>
            <person name="Zhang X."/>
        </authorList>
    </citation>
    <scope>NUCLEOTIDE SEQUENCE [LARGE SCALE GENOMIC DNA]</scope>
    <source>
        <strain evidence="2 3">DSM 14670</strain>
    </source>
</reference>
<sequence>MNRWTMTMMMILGATSLGVAGCAADASGELASDEFASGERVDEAEEALITPLYTMSTFPPWSSSAGWTSDVLIIHKVQSTAAKWASFNAFADFSQFEGAYSADKITNCFNSYITVSVRTSTSSGGTLSAADTTPDNSAEAGSYGKKFYATPAVGFNAANQLVILGCGVSFAMSDCSLYGFASTENYVSFDVYGIGGDGTAGQLYTQIDYKTPNLANCP</sequence>
<evidence type="ECO:0000313" key="2">
    <source>
        <dbReference type="EMBL" id="MDI1435383.1"/>
    </source>
</evidence>
<evidence type="ECO:0000313" key="3">
    <source>
        <dbReference type="Proteomes" id="UP001160301"/>
    </source>
</evidence>
<gene>
    <name evidence="2" type="ORF">QHF89_38130</name>
</gene>
<feature type="signal peptide" evidence="1">
    <location>
        <begin position="1"/>
        <end position="20"/>
    </location>
</feature>
<dbReference type="RefSeq" id="WP_136972366.1">
    <property type="nucleotide sequence ID" value="NZ_JARZHI010000057.1"/>
</dbReference>
<evidence type="ECO:0000256" key="1">
    <source>
        <dbReference type="SAM" id="SignalP"/>
    </source>
</evidence>
<evidence type="ECO:0008006" key="4">
    <source>
        <dbReference type="Google" id="ProtNLM"/>
    </source>
</evidence>
<keyword evidence="1" id="KW-0732">Signal</keyword>
<dbReference type="PROSITE" id="PS51257">
    <property type="entry name" value="PROKAR_LIPOPROTEIN"/>
    <property type="match status" value="1"/>
</dbReference>
<name>A0ABT6P4A8_9BACT</name>
<protein>
    <recommendedName>
        <fullName evidence="4">Lipoprotein</fullName>
    </recommendedName>
</protein>
<feature type="chain" id="PRO_5047020289" description="Lipoprotein" evidence="1">
    <location>
        <begin position="21"/>
        <end position="218"/>
    </location>
</feature>
<dbReference type="Proteomes" id="UP001160301">
    <property type="component" value="Unassembled WGS sequence"/>
</dbReference>
<proteinExistence type="predicted"/>
<dbReference type="EMBL" id="JARZHI010000057">
    <property type="protein sequence ID" value="MDI1435383.1"/>
    <property type="molecule type" value="Genomic_DNA"/>
</dbReference>
<keyword evidence="3" id="KW-1185">Reference proteome</keyword>